<organism evidence="9 10">
    <name type="scientific">Lasiosphaeria miniovina</name>
    <dbReference type="NCBI Taxonomy" id="1954250"/>
    <lineage>
        <taxon>Eukaryota</taxon>
        <taxon>Fungi</taxon>
        <taxon>Dikarya</taxon>
        <taxon>Ascomycota</taxon>
        <taxon>Pezizomycotina</taxon>
        <taxon>Sordariomycetes</taxon>
        <taxon>Sordariomycetidae</taxon>
        <taxon>Sordariales</taxon>
        <taxon>Lasiosphaeriaceae</taxon>
        <taxon>Lasiosphaeria</taxon>
    </lineage>
</organism>
<dbReference type="InterPro" id="IPR043323">
    <property type="entry name" value="PIN4"/>
</dbReference>
<feature type="non-terminal residue" evidence="9">
    <location>
        <position position="1"/>
    </location>
</feature>
<feature type="domain" description="PpiC" evidence="8">
    <location>
        <begin position="34"/>
        <end position="120"/>
    </location>
</feature>
<dbReference type="InterPro" id="IPR000297">
    <property type="entry name" value="PPIase_PpiC"/>
</dbReference>
<evidence type="ECO:0000259" key="8">
    <source>
        <dbReference type="PROSITE" id="PS50198"/>
    </source>
</evidence>
<dbReference type="GO" id="GO:0006364">
    <property type="term" value="P:rRNA processing"/>
    <property type="evidence" value="ECO:0007669"/>
    <property type="project" value="InterPro"/>
</dbReference>
<comment type="catalytic activity">
    <reaction evidence="1 6">
        <text>[protein]-peptidylproline (omega=180) = [protein]-peptidylproline (omega=0)</text>
        <dbReference type="Rhea" id="RHEA:16237"/>
        <dbReference type="Rhea" id="RHEA-COMP:10747"/>
        <dbReference type="Rhea" id="RHEA-COMP:10748"/>
        <dbReference type="ChEBI" id="CHEBI:83833"/>
        <dbReference type="ChEBI" id="CHEBI:83834"/>
        <dbReference type="EC" id="5.2.1.8"/>
    </reaction>
</comment>
<proteinExistence type="inferred from homology"/>
<keyword evidence="3 5" id="KW-0697">Rotamase</keyword>
<gene>
    <name evidence="9" type="ORF">B0T26DRAFT_618139</name>
</gene>
<dbReference type="SUPFAM" id="SSF54534">
    <property type="entry name" value="FKBP-like"/>
    <property type="match status" value="1"/>
</dbReference>
<dbReference type="GeneID" id="85319292"/>
<dbReference type="Gene3D" id="3.10.50.40">
    <property type="match status" value="1"/>
</dbReference>
<keyword evidence="10" id="KW-1185">Reference proteome</keyword>
<dbReference type="Proteomes" id="UP001172101">
    <property type="component" value="Unassembled WGS sequence"/>
</dbReference>
<feature type="compositionally biased region" description="Basic and acidic residues" evidence="7">
    <location>
        <begin position="1"/>
        <end position="23"/>
    </location>
</feature>
<dbReference type="GO" id="GO:0003677">
    <property type="term" value="F:DNA binding"/>
    <property type="evidence" value="ECO:0007669"/>
    <property type="project" value="InterPro"/>
</dbReference>
<dbReference type="EMBL" id="JAUIRO010000006">
    <property type="protein sequence ID" value="KAK0709090.1"/>
    <property type="molecule type" value="Genomic_DNA"/>
</dbReference>
<comment type="caution">
    <text evidence="9">The sequence shown here is derived from an EMBL/GenBank/DDBJ whole genome shotgun (WGS) entry which is preliminary data.</text>
</comment>
<evidence type="ECO:0000313" key="10">
    <source>
        <dbReference type="Proteomes" id="UP001172101"/>
    </source>
</evidence>
<accession>A0AA40A4E8</accession>
<protein>
    <recommendedName>
        <fullName evidence="6">Peptidyl-prolyl cis-trans isomerase</fullName>
        <ecNumber evidence="6">5.2.1.8</ecNumber>
    </recommendedName>
</protein>
<evidence type="ECO:0000256" key="1">
    <source>
        <dbReference type="ARBA" id="ARBA00000971"/>
    </source>
</evidence>
<dbReference type="PROSITE" id="PS50198">
    <property type="entry name" value="PPIC_PPIASE_2"/>
    <property type="match status" value="1"/>
</dbReference>
<sequence>KDSKDSKGKGGGGKDAKKTDKSGDNNTAAAAKGAQTITVRHILCGKHSRKEEALAKINAGESFADVAREYSEDKARQGGLLGKKTKGSLEAPFEEVAFKLPIGQVGEAKTVHGYHLIVVE</sequence>
<evidence type="ECO:0000256" key="5">
    <source>
        <dbReference type="PROSITE-ProRule" id="PRU00278"/>
    </source>
</evidence>
<evidence type="ECO:0000256" key="3">
    <source>
        <dbReference type="ARBA" id="ARBA00023110"/>
    </source>
</evidence>
<reference evidence="9" key="1">
    <citation type="submission" date="2023-06" db="EMBL/GenBank/DDBJ databases">
        <title>Genome-scale phylogeny and comparative genomics of the fungal order Sordariales.</title>
        <authorList>
            <consortium name="Lawrence Berkeley National Laboratory"/>
            <person name="Hensen N."/>
            <person name="Bonometti L."/>
            <person name="Westerberg I."/>
            <person name="Brannstrom I.O."/>
            <person name="Guillou S."/>
            <person name="Cros-Aarteil S."/>
            <person name="Calhoun S."/>
            <person name="Haridas S."/>
            <person name="Kuo A."/>
            <person name="Mondo S."/>
            <person name="Pangilinan J."/>
            <person name="Riley R."/>
            <person name="LaButti K."/>
            <person name="Andreopoulos B."/>
            <person name="Lipzen A."/>
            <person name="Chen C."/>
            <person name="Yanf M."/>
            <person name="Daum C."/>
            <person name="Ng V."/>
            <person name="Clum A."/>
            <person name="Steindorff A."/>
            <person name="Ohm R."/>
            <person name="Martin F."/>
            <person name="Silar P."/>
            <person name="Natvig D."/>
            <person name="Lalanne C."/>
            <person name="Gautier V."/>
            <person name="Ament-velasquez S.L."/>
            <person name="Kruys A."/>
            <person name="Hutchinson M.I."/>
            <person name="Powell A.J."/>
            <person name="Barry K."/>
            <person name="Miller A.N."/>
            <person name="Grigoriev I.V."/>
            <person name="Debuchy R."/>
            <person name="Gladieux P."/>
            <person name="Thoren M.H."/>
            <person name="Johannesson H."/>
        </authorList>
    </citation>
    <scope>NUCLEOTIDE SEQUENCE</scope>
    <source>
        <strain evidence="9">SMH2392-1A</strain>
    </source>
</reference>
<dbReference type="GO" id="GO:0003755">
    <property type="term" value="F:peptidyl-prolyl cis-trans isomerase activity"/>
    <property type="evidence" value="ECO:0007669"/>
    <property type="project" value="UniProtKB-UniRule"/>
</dbReference>
<dbReference type="PANTHER" id="PTHR45995">
    <property type="match status" value="1"/>
</dbReference>
<evidence type="ECO:0000256" key="2">
    <source>
        <dbReference type="ARBA" id="ARBA00010242"/>
    </source>
</evidence>
<evidence type="ECO:0000256" key="6">
    <source>
        <dbReference type="RuleBase" id="RU363014"/>
    </source>
</evidence>
<comment type="similarity">
    <text evidence="2">Belongs to the PpiC/parvulin rotamase family. PIN4 subfamily.</text>
</comment>
<dbReference type="InterPro" id="IPR046357">
    <property type="entry name" value="PPIase_dom_sf"/>
</dbReference>
<evidence type="ECO:0000256" key="4">
    <source>
        <dbReference type="ARBA" id="ARBA00023235"/>
    </source>
</evidence>
<feature type="non-terminal residue" evidence="9">
    <location>
        <position position="120"/>
    </location>
</feature>
<dbReference type="AlphaFoldDB" id="A0AA40A4E8"/>
<dbReference type="RefSeq" id="XP_060292394.1">
    <property type="nucleotide sequence ID" value="XM_060436022.1"/>
</dbReference>
<feature type="region of interest" description="Disordered" evidence="7">
    <location>
        <begin position="1"/>
        <end position="32"/>
    </location>
</feature>
<evidence type="ECO:0000313" key="9">
    <source>
        <dbReference type="EMBL" id="KAK0709090.1"/>
    </source>
</evidence>
<dbReference type="EC" id="5.2.1.8" evidence="6"/>
<name>A0AA40A4E8_9PEZI</name>
<keyword evidence="4 5" id="KW-0413">Isomerase</keyword>
<evidence type="ECO:0000256" key="7">
    <source>
        <dbReference type="SAM" id="MobiDB-lite"/>
    </source>
</evidence>
<dbReference type="Pfam" id="PF13616">
    <property type="entry name" value="Rotamase_3"/>
    <property type="match status" value="1"/>
</dbReference>